<dbReference type="SUPFAM" id="SSF56645">
    <property type="entry name" value="Acyl-CoA dehydrogenase NM domain-like"/>
    <property type="match status" value="1"/>
</dbReference>
<dbReference type="SUPFAM" id="SSF47203">
    <property type="entry name" value="Acyl-CoA dehydrogenase C-terminal domain-like"/>
    <property type="match status" value="1"/>
</dbReference>
<name>A0ABX8AFY7_9BRAD</name>
<gene>
    <name evidence="2" type="ORF">RPMA_27180</name>
</gene>
<keyword evidence="3" id="KW-1185">Reference proteome</keyword>
<dbReference type="PANTHER" id="PTHR43884">
    <property type="entry name" value="ACYL-COA DEHYDROGENASE"/>
    <property type="match status" value="1"/>
</dbReference>
<protein>
    <submittedName>
        <fullName evidence="2">Acyl-CoA dehydrogenase</fullName>
    </submittedName>
</protein>
<evidence type="ECO:0000313" key="3">
    <source>
        <dbReference type="Proteomes" id="UP000682843"/>
    </source>
</evidence>
<dbReference type="InterPro" id="IPR046373">
    <property type="entry name" value="Acyl-CoA_Oxase/DH_mid-dom_sf"/>
</dbReference>
<dbReference type="EMBL" id="CP036498">
    <property type="protein sequence ID" value="QUS42613.1"/>
    <property type="molecule type" value="Genomic_DNA"/>
</dbReference>
<dbReference type="InterPro" id="IPR009100">
    <property type="entry name" value="AcylCoA_DH/oxidase_NM_dom_sf"/>
</dbReference>
<dbReference type="Gene3D" id="1.20.140.10">
    <property type="entry name" value="Butyryl-CoA Dehydrogenase, subunit A, domain 3"/>
    <property type="match status" value="1"/>
</dbReference>
<dbReference type="InterPro" id="IPR037069">
    <property type="entry name" value="AcylCoA_DH/ox_N_sf"/>
</dbReference>
<dbReference type="InterPro" id="IPR036250">
    <property type="entry name" value="AcylCo_DH-like_C"/>
</dbReference>
<proteinExistence type="predicted"/>
<dbReference type="PANTHER" id="PTHR43884:SF12">
    <property type="entry name" value="ISOVALERYL-COA DEHYDROGENASE, MITOCHONDRIAL-RELATED"/>
    <property type="match status" value="1"/>
</dbReference>
<sequence length="399" mass="42978">MSDKCGYASLFRFLGTSGALRTSKAQQREGKTILAPANRSIENIFEFAAKAAQRAAKTDSDALIAPEIWEDFHSSGLGKSPLPEEFGGVGLWEPRHGERLCAVLRALGAADLSIARLYEGHLNAVGLVCRYGSREQIEDLATDVAAGALSAVWGADDAEGLTIVSGEGGEVLKGRKILASGAGFVTRPLVTAKGPRGQQMCLLDLEPGYVHDISGWQAQGMRATATGTVEFTGRSVGAREIVGDPGDFMQQPHFSGGAWRFCAAHVGATERLVDVFRNHLRSSGRGEDAYQLERLAGCVADATTARFWVEEAARRLASDTDPETIVAFANLTRMVVERSALNVMERVQRGVGLRAFVRPNHVERVCRDLATYLRQPVPDLAMSDGARVFLKTALSVGEF</sequence>
<reference evidence="2 3" key="1">
    <citation type="submission" date="2019-02" db="EMBL/GenBank/DDBJ databases">
        <title>Emended description of the genus Rhodopseudomonas and description of Rhodopseudomonas albus sp. nov., a non-phototrophic, heavy-metal-tolerant bacterium isolated from garden soil.</title>
        <authorList>
            <person name="Bao Z."/>
            <person name="Cao W.W."/>
            <person name="Sato Y."/>
            <person name="Nishizawa T."/>
            <person name="Zhao J."/>
            <person name="Guo Y."/>
            <person name="Ohta H."/>
        </authorList>
    </citation>
    <scope>NUCLEOTIDE SEQUENCE [LARGE SCALE GENOMIC DNA]</scope>
    <source>
        <strain evidence="2 3">SK50-23</strain>
    </source>
</reference>
<accession>A0ABX8AFY7</accession>
<dbReference type="PIRSF" id="PIRSF016578">
    <property type="entry name" value="HsaA"/>
    <property type="match status" value="1"/>
</dbReference>
<dbReference type="InterPro" id="IPR013786">
    <property type="entry name" value="AcylCoA_DH/ox_N"/>
</dbReference>
<dbReference type="Proteomes" id="UP000682843">
    <property type="component" value="Chromosome"/>
</dbReference>
<evidence type="ECO:0000259" key="1">
    <source>
        <dbReference type="Pfam" id="PF02771"/>
    </source>
</evidence>
<organism evidence="2 3">
    <name type="scientific">Tardiphaga alba</name>
    <dbReference type="NCBI Taxonomy" id="340268"/>
    <lineage>
        <taxon>Bacteria</taxon>
        <taxon>Pseudomonadati</taxon>
        <taxon>Pseudomonadota</taxon>
        <taxon>Alphaproteobacteria</taxon>
        <taxon>Hyphomicrobiales</taxon>
        <taxon>Nitrobacteraceae</taxon>
        <taxon>Tardiphaga</taxon>
    </lineage>
</organism>
<feature type="domain" description="Acyl-CoA dehydrogenase/oxidase N-terminal" evidence="1">
    <location>
        <begin position="45"/>
        <end position="147"/>
    </location>
</feature>
<dbReference type="Gene3D" id="2.40.110.10">
    <property type="entry name" value="Butyryl-CoA Dehydrogenase, subunit A, domain 2"/>
    <property type="match status" value="1"/>
</dbReference>
<dbReference type="Pfam" id="PF02771">
    <property type="entry name" value="Acyl-CoA_dh_N"/>
    <property type="match status" value="1"/>
</dbReference>
<dbReference type="Gene3D" id="1.10.540.10">
    <property type="entry name" value="Acyl-CoA dehydrogenase/oxidase, N-terminal domain"/>
    <property type="match status" value="1"/>
</dbReference>
<evidence type="ECO:0000313" key="2">
    <source>
        <dbReference type="EMBL" id="QUS42613.1"/>
    </source>
</evidence>